<reference evidence="2 3" key="1">
    <citation type="submission" date="2020-06" db="EMBL/GenBank/DDBJ databases">
        <title>Methanolobus halotolerans sp. nov., isolated from a saline lake Tus in Siberia.</title>
        <authorList>
            <person name="Shen Y."/>
            <person name="Chen S.-C."/>
            <person name="Lai M.-C."/>
            <person name="Huang H.-H."/>
            <person name="Chiu H.-H."/>
            <person name="Tang S.-L."/>
            <person name="Rogozin D.Y."/>
            <person name="Degermendzhy A.G."/>
        </authorList>
    </citation>
    <scope>NUCLEOTIDE SEQUENCE [LARGE SCALE GENOMIC DNA]</scope>
    <source>
        <strain evidence="2 3">DSM 21339</strain>
    </source>
</reference>
<gene>
    <name evidence="1" type="ORF">HWN40_03535</name>
    <name evidence="2" type="ORF">HWN40_04170</name>
</gene>
<sequence>MEYDEIKYFHSSETKINQDIPEEMDIITVLNYGNNKNIIIDSGKSILTLNQELKNFPECTIYAKNYNRFYDKCFNLNAFFL</sequence>
<evidence type="ECO:0000313" key="2">
    <source>
        <dbReference type="EMBL" id="QLC49511.1"/>
    </source>
</evidence>
<dbReference type="EMBL" id="CP058215">
    <property type="protein sequence ID" value="QLC49398.1"/>
    <property type="molecule type" value="Genomic_DNA"/>
</dbReference>
<accession>A0A7D5E7K6</accession>
<dbReference type="Proteomes" id="UP000509594">
    <property type="component" value="Chromosome"/>
</dbReference>
<dbReference type="AlphaFoldDB" id="A0A7D5E7K6"/>
<keyword evidence="3" id="KW-1185">Reference proteome</keyword>
<dbReference type="EMBL" id="CP058215">
    <property type="protein sequence ID" value="QLC49511.1"/>
    <property type="molecule type" value="Genomic_DNA"/>
</dbReference>
<organism evidence="2 3">
    <name type="scientific">Methanolobus zinderi</name>
    <dbReference type="NCBI Taxonomy" id="536044"/>
    <lineage>
        <taxon>Archaea</taxon>
        <taxon>Methanobacteriati</taxon>
        <taxon>Methanobacteriota</taxon>
        <taxon>Stenosarchaea group</taxon>
        <taxon>Methanomicrobia</taxon>
        <taxon>Methanosarcinales</taxon>
        <taxon>Methanosarcinaceae</taxon>
        <taxon>Methanolobus</taxon>
    </lineage>
</organism>
<dbReference type="GeneID" id="55820843"/>
<dbReference type="KEGG" id="mzi:HWN40_04170"/>
<evidence type="ECO:0000313" key="3">
    <source>
        <dbReference type="Proteomes" id="UP000509594"/>
    </source>
</evidence>
<proteinExistence type="predicted"/>
<dbReference type="KEGG" id="mzi:HWN40_03535"/>
<evidence type="ECO:0000313" key="1">
    <source>
        <dbReference type="EMBL" id="QLC49398.1"/>
    </source>
</evidence>
<dbReference type="RefSeq" id="WP_176964461.1">
    <property type="nucleotide sequence ID" value="NZ_CP058215.1"/>
</dbReference>
<protein>
    <submittedName>
        <fullName evidence="2">Uncharacterized protein</fullName>
    </submittedName>
</protein>
<name>A0A7D5E7K6_9EURY</name>